<keyword evidence="2" id="KW-0812">Transmembrane</keyword>
<accession>A0A7J6Q7A0</accession>
<keyword evidence="2" id="KW-1133">Transmembrane helix</keyword>
<sequence length="346" mass="38081">DSTARSSAGTWKATPAAVGHPDGLRSRRRRHIIILGMMLLTFMGYILISFSQHSTTTDRSLMGPLLLHSGRRDSSNDDSGRRRRKLRGSSDDAGSSSSMIIIPGGLPSKFLAPVVGQRRITPSIPHYLTALEDGSIMHTDTINTIKRAAPGGITSGLYWWWILAAGTAASYLIVMLSQRRGLRSGGATIKRRSAALTDSTPSNGCELPQKVYASRHAVDTMQIAPGLDLGTIRKISKVNNEPDWLLDFREKAYKWWKSQNDNNNLPDWGEVGKRMPSDMRDMLQNLSMFSRPEYLTAARPGVEDILNIKLNDDNDEEELREVKNAEDGGGAAVDAVFDSLSIATTR</sequence>
<feature type="transmembrane region" description="Helical" evidence="2">
    <location>
        <begin position="158"/>
        <end position="176"/>
    </location>
</feature>
<feature type="non-terminal residue" evidence="3">
    <location>
        <position position="1"/>
    </location>
</feature>
<reference evidence="3 4" key="1">
    <citation type="submission" date="2020-04" db="EMBL/GenBank/DDBJ databases">
        <title>Perkinsus olseni comparative genomics.</title>
        <authorList>
            <person name="Bogema D.R."/>
        </authorList>
    </citation>
    <scope>NUCLEOTIDE SEQUENCE [LARGE SCALE GENOMIC DNA]</scope>
    <source>
        <strain evidence="3">ATCC PRA-205</strain>
    </source>
</reference>
<feature type="non-terminal residue" evidence="3">
    <location>
        <position position="346"/>
    </location>
</feature>
<keyword evidence="2" id="KW-0472">Membrane</keyword>
<dbReference type="EMBL" id="JABANM010032046">
    <property type="protein sequence ID" value="KAF4703586.1"/>
    <property type="molecule type" value="Genomic_DNA"/>
</dbReference>
<organism evidence="3 4">
    <name type="scientific">Perkinsus olseni</name>
    <name type="common">Perkinsus atlanticus</name>
    <dbReference type="NCBI Taxonomy" id="32597"/>
    <lineage>
        <taxon>Eukaryota</taxon>
        <taxon>Sar</taxon>
        <taxon>Alveolata</taxon>
        <taxon>Perkinsozoa</taxon>
        <taxon>Perkinsea</taxon>
        <taxon>Perkinsida</taxon>
        <taxon>Perkinsidae</taxon>
        <taxon>Perkinsus</taxon>
    </lineage>
</organism>
<evidence type="ECO:0000256" key="1">
    <source>
        <dbReference type="SAM" id="MobiDB-lite"/>
    </source>
</evidence>
<feature type="region of interest" description="Disordered" evidence="1">
    <location>
        <begin position="1"/>
        <end position="23"/>
    </location>
</feature>
<evidence type="ECO:0000313" key="4">
    <source>
        <dbReference type="Proteomes" id="UP000574390"/>
    </source>
</evidence>
<dbReference type="Proteomes" id="UP000574390">
    <property type="component" value="Unassembled WGS sequence"/>
</dbReference>
<gene>
    <name evidence="3" type="ORF">FOZ62_012336</name>
</gene>
<evidence type="ECO:0000256" key="2">
    <source>
        <dbReference type="SAM" id="Phobius"/>
    </source>
</evidence>
<dbReference type="AlphaFoldDB" id="A0A7J6Q7A0"/>
<feature type="compositionally biased region" description="Basic and acidic residues" evidence="1">
    <location>
        <begin position="70"/>
        <end position="80"/>
    </location>
</feature>
<proteinExistence type="predicted"/>
<feature type="transmembrane region" description="Helical" evidence="2">
    <location>
        <begin position="32"/>
        <end position="51"/>
    </location>
</feature>
<name>A0A7J6Q7A0_PEROL</name>
<feature type="region of interest" description="Disordered" evidence="1">
    <location>
        <begin position="63"/>
        <end position="98"/>
    </location>
</feature>
<evidence type="ECO:0000313" key="3">
    <source>
        <dbReference type="EMBL" id="KAF4703586.1"/>
    </source>
</evidence>
<protein>
    <submittedName>
        <fullName evidence="3">Uncharacterized protein</fullName>
    </submittedName>
</protein>
<comment type="caution">
    <text evidence="3">The sequence shown here is derived from an EMBL/GenBank/DDBJ whole genome shotgun (WGS) entry which is preliminary data.</text>
</comment>